<accession>A0A2P2PAI2</accession>
<name>A0A2P2PAI2_RHIMU</name>
<keyword evidence="1" id="KW-1133">Transmembrane helix</keyword>
<sequence length="40" mass="4684">MAIIMQLFWEFLIIACRHIGACMFYSMANCAFQLKFVSSF</sequence>
<feature type="transmembrane region" description="Helical" evidence="1">
    <location>
        <begin position="7"/>
        <end position="28"/>
    </location>
</feature>
<evidence type="ECO:0000256" key="1">
    <source>
        <dbReference type="SAM" id="Phobius"/>
    </source>
</evidence>
<keyword evidence="1" id="KW-0472">Membrane</keyword>
<proteinExistence type="predicted"/>
<protein>
    <submittedName>
        <fullName evidence="2">Uncharacterized protein</fullName>
    </submittedName>
</protein>
<evidence type="ECO:0000313" key="2">
    <source>
        <dbReference type="EMBL" id="MBX51758.1"/>
    </source>
</evidence>
<reference evidence="2" key="1">
    <citation type="submission" date="2018-02" db="EMBL/GenBank/DDBJ databases">
        <title>Rhizophora mucronata_Transcriptome.</title>
        <authorList>
            <person name="Meera S.P."/>
            <person name="Sreeshan A."/>
            <person name="Augustine A."/>
        </authorList>
    </citation>
    <scope>NUCLEOTIDE SEQUENCE</scope>
    <source>
        <tissue evidence="2">Leaf</tissue>
    </source>
</reference>
<keyword evidence="1" id="KW-0812">Transmembrane</keyword>
<dbReference type="EMBL" id="GGEC01071274">
    <property type="protein sequence ID" value="MBX51758.1"/>
    <property type="molecule type" value="Transcribed_RNA"/>
</dbReference>
<organism evidence="2">
    <name type="scientific">Rhizophora mucronata</name>
    <name type="common">Asiatic mangrove</name>
    <dbReference type="NCBI Taxonomy" id="61149"/>
    <lineage>
        <taxon>Eukaryota</taxon>
        <taxon>Viridiplantae</taxon>
        <taxon>Streptophyta</taxon>
        <taxon>Embryophyta</taxon>
        <taxon>Tracheophyta</taxon>
        <taxon>Spermatophyta</taxon>
        <taxon>Magnoliopsida</taxon>
        <taxon>eudicotyledons</taxon>
        <taxon>Gunneridae</taxon>
        <taxon>Pentapetalae</taxon>
        <taxon>rosids</taxon>
        <taxon>fabids</taxon>
        <taxon>Malpighiales</taxon>
        <taxon>Rhizophoraceae</taxon>
        <taxon>Rhizophora</taxon>
    </lineage>
</organism>
<dbReference type="AlphaFoldDB" id="A0A2P2PAI2"/>